<name>A0A644Z354_9ZZZZ</name>
<feature type="domain" description="PhoU" evidence="1">
    <location>
        <begin position="138"/>
        <end position="223"/>
    </location>
</feature>
<dbReference type="Pfam" id="PF01895">
    <property type="entry name" value="PhoU"/>
    <property type="match status" value="2"/>
</dbReference>
<dbReference type="PANTHER" id="PTHR42930">
    <property type="entry name" value="PHOSPHATE-SPECIFIC TRANSPORT SYSTEM ACCESSORY PROTEIN PHOU"/>
    <property type="match status" value="1"/>
</dbReference>
<sequence>MGTNNKESDNLLSASGVSIKEKYFNQLNSDFQLLSEIVLEQLANTQHLLTEKNEELFILMKKNEKIIDSLDITIKEKVINSIMFFNPVAIDLRKIMAYYDMTISLERVGDLIQNVAESIKKIDFSLDGFDTYIKLMGKMLVHTDGMLKNAVFSVSGSSNQMAYNTILMDDKVDKMERKMERKLAEGFQEKVTSYQMLINIVNLNNIAYYIERIGDKAVDMAESAIFLLEGKDVRHDKELKKSLPFKTEEES</sequence>
<dbReference type="Gene3D" id="1.20.58.220">
    <property type="entry name" value="Phosphate transport system protein phou homolog 2, domain 2"/>
    <property type="match status" value="1"/>
</dbReference>
<organism evidence="2">
    <name type="scientific">bioreactor metagenome</name>
    <dbReference type="NCBI Taxonomy" id="1076179"/>
    <lineage>
        <taxon>unclassified sequences</taxon>
        <taxon>metagenomes</taxon>
        <taxon>ecological metagenomes</taxon>
    </lineage>
</organism>
<dbReference type="GO" id="GO:0030643">
    <property type="term" value="P:intracellular phosphate ion homeostasis"/>
    <property type="evidence" value="ECO:0007669"/>
    <property type="project" value="InterPro"/>
</dbReference>
<comment type="caution">
    <text evidence="2">The sequence shown here is derived from an EMBL/GenBank/DDBJ whole genome shotgun (WGS) entry which is preliminary data.</text>
</comment>
<protein>
    <submittedName>
        <fullName evidence="2">Phosphate-specific transport system accessory protein PhoU</fullName>
    </submittedName>
</protein>
<evidence type="ECO:0000313" key="2">
    <source>
        <dbReference type="EMBL" id="MPM35027.1"/>
    </source>
</evidence>
<dbReference type="PANTHER" id="PTHR42930:SF3">
    <property type="entry name" value="PHOSPHATE-SPECIFIC TRANSPORT SYSTEM ACCESSORY PROTEIN PHOU"/>
    <property type="match status" value="1"/>
</dbReference>
<dbReference type="InterPro" id="IPR026022">
    <property type="entry name" value="PhoU_dom"/>
</dbReference>
<dbReference type="SUPFAM" id="SSF109755">
    <property type="entry name" value="PhoU-like"/>
    <property type="match status" value="1"/>
</dbReference>
<evidence type="ECO:0000259" key="1">
    <source>
        <dbReference type="Pfam" id="PF01895"/>
    </source>
</evidence>
<proteinExistence type="predicted"/>
<dbReference type="InterPro" id="IPR038078">
    <property type="entry name" value="PhoU-like_sf"/>
</dbReference>
<accession>A0A644Z354</accession>
<gene>
    <name evidence="2" type="primary">phoU_21</name>
    <name evidence="2" type="ORF">SDC9_81617</name>
</gene>
<dbReference type="EMBL" id="VSSQ01007157">
    <property type="protein sequence ID" value="MPM35027.1"/>
    <property type="molecule type" value="Genomic_DNA"/>
</dbReference>
<dbReference type="InterPro" id="IPR028366">
    <property type="entry name" value="PhoU"/>
</dbReference>
<reference evidence="2" key="1">
    <citation type="submission" date="2019-08" db="EMBL/GenBank/DDBJ databases">
        <authorList>
            <person name="Kucharzyk K."/>
            <person name="Murdoch R.W."/>
            <person name="Higgins S."/>
            <person name="Loffler F."/>
        </authorList>
    </citation>
    <scope>NUCLEOTIDE SEQUENCE</scope>
</reference>
<feature type="domain" description="PhoU" evidence="1">
    <location>
        <begin position="33"/>
        <end position="119"/>
    </location>
</feature>
<dbReference type="GO" id="GO:0045936">
    <property type="term" value="P:negative regulation of phosphate metabolic process"/>
    <property type="evidence" value="ECO:0007669"/>
    <property type="project" value="InterPro"/>
</dbReference>
<dbReference type="AlphaFoldDB" id="A0A644Z354"/>